<accession>I3E3K9</accession>
<protein>
    <recommendedName>
        <fullName evidence="3">Fur-regulated basic protein FbpA</fullName>
    </recommendedName>
</protein>
<evidence type="ECO:0008006" key="3">
    <source>
        <dbReference type="Google" id="ProtNLM"/>
    </source>
</evidence>
<name>I3E3K9_BACMM</name>
<evidence type="ECO:0000313" key="2">
    <source>
        <dbReference type="Proteomes" id="UP000027602"/>
    </source>
</evidence>
<proteinExistence type="predicted"/>
<gene>
    <name evidence="1" type="ORF">BMMGA3_01875</name>
</gene>
<dbReference type="RefSeq" id="WP_003348329.1">
    <property type="nucleotide sequence ID" value="NZ_ADWW01000003.1"/>
</dbReference>
<evidence type="ECO:0000313" key="1">
    <source>
        <dbReference type="EMBL" id="AIE58845.1"/>
    </source>
</evidence>
<dbReference type="HOGENOM" id="CLU_3004561_0_0_9"/>
<organism evidence="1 2">
    <name type="scientific">Bacillus methanolicus (strain MGA3 / ATCC 53907)</name>
    <dbReference type="NCBI Taxonomy" id="796606"/>
    <lineage>
        <taxon>Bacteria</taxon>
        <taxon>Bacillati</taxon>
        <taxon>Bacillota</taxon>
        <taxon>Bacilli</taxon>
        <taxon>Bacillales</taxon>
        <taxon>Bacillaceae</taxon>
        <taxon>Bacillus</taxon>
    </lineage>
</organism>
<dbReference type="AlphaFoldDB" id="I3E3K9"/>
<keyword evidence="2" id="KW-1185">Reference proteome</keyword>
<dbReference type="KEGG" id="bmet:BMMGA3_01875"/>
<sequence>MLVLKHYFLSEIERFQKERTVLSVMNDLTEEQVLAMDDRELLEIYNECIKEKLITG</sequence>
<dbReference type="Proteomes" id="UP000027602">
    <property type="component" value="Chromosome"/>
</dbReference>
<reference evidence="1 2" key="1">
    <citation type="journal article" date="2015" name="BMC Genomics">
        <title>Transcriptome analysis of thermophilic methylotrophic Bacillus methanolicus MGA3 using RNA-sequencing provides detailed insights into its previously uncharted transcriptional landscape.</title>
        <authorList>
            <person name="Irla M."/>
            <person name="Neshat A."/>
            <person name="Brautaset T."/>
            <person name="Ruckert C."/>
            <person name="Kalinowski J."/>
            <person name="Wendisch V.F."/>
        </authorList>
    </citation>
    <scope>NUCLEOTIDE SEQUENCE [LARGE SCALE GENOMIC DNA]</scope>
    <source>
        <strain evidence="2">MGA3 / ATCC 53907</strain>
    </source>
</reference>
<dbReference type="EMBL" id="CP007739">
    <property type="protein sequence ID" value="AIE58845.1"/>
    <property type="molecule type" value="Genomic_DNA"/>
</dbReference>